<dbReference type="Proteomes" id="UP000829992">
    <property type="component" value="Chromosome"/>
</dbReference>
<keyword evidence="5" id="KW-1185">Reference proteome</keyword>
<feature type="domain" description="YqeB PH" evidence="3">
    <location>
        <begin position="20"/>
        <end position="170"/>
    </location>
</feature>
<feature type="transmembrane region" description="Helical" evidence="1">
    <location>
        <begin position="29"/>
        <end position="55"/>
    </location>
</feature>
<evidence type="ECO:0000256" key="1">
    <source>
        <dbReference type="SAM" id="Phobius"/>
    </source>
</evidence>
<reference evidence="4 5" key="1">
    <citation type="submission" date="2022-05" db="EMBL/GenBank/DDBJ databases">
        <authorList>
            <person name="Zhou X."/>
            <person name="Li K."/>
            <person name="Man Y."/>
        </authorList>
    </citation>
    <scope>NUCLEOTIDE SEQUENCE [LARGE SCALE GENOMIC DNA]</scope>
    <source>
        <strain evidence="4 5">MS405</strain>
    </source>
</reference>
<dbReference type="InterPro" id="IPR057798">
    <property type="entry name" value="PH_YqeB"/>
</dbReference>
<dbReference type="InterPro" id="IPR056411">
    <property type="entry name" value="CysS_C"/>
</dbReference>
<accession>A0ABY4PYD4</accession>
<keyword evidence="1" id="KW-1133">Transmembrane helix</keyword>
<keyword evidence="1" id="KW-0472">Membrane</keyword>
<feature type="domain" description="Cysteinyl-tRNA ligase anticodon binding" evidence="2">
    <location>
        <begin position="187"/>
        <end position="236"/>
    </location>
</feature>
<feature type="transmembrane region" description="Helical" evidence="1">
    <location>
        <begin position="75"/>
        <end position="94"/>
    </location>
</feature>
<proteinExistence type="predicted"/>
<evidence type="ECO:0000259" key="3">
    <source>
        <dbReference type="Pfam" id="PF23494"/>
    </source>
</evidence>
<evidence type="ECO:0000313" key="5">
    <source>
        <dbReference type="Proteomes" id="UP000829992"/>
    </source>
</evidence>
<gene>
    <name evidence="4" type="ORF">M4V62_29515</name>
</gene>
<evidence type="ECO:0000313" key="4">
    <source>
        <dbReference type="EMBL" id="UQT58860.1"/>
    </source>
</evidence>
<name>A0ABY4PYD4_9ACTN</name>
<evidence type="ECO:0000259" key="2">
    <source>
        <dbReference type="Pfam" id="PF23493"/>
    </source>
</evidence>
<dbReference type="EMBL" id="CP097289">
    <property type="protein sequence ID" value="UQT58860.1"/>
    <property type="molecule type" value="Genomic_DNA"/>
</dbReference>
<dbReference type="RefSeq" id="WP_249590223.1">
    <property type="nucleotide sequence ID" value="NZ_BAAAQL010000022.1"/>
</dbReference>
<organism evidence="4 5">
    <name type="scientific">Streptomyces durmitorensis</name>
    <dbReference type="NCBI Taxonomy" id="319947"/>
    <lineage>
        <taxon>Bacteria</taxon>
        <taxon>Bacillati</taxon>
        <taxon>Actinomycetota</taxon>
        <taxon>Actinomycetes</taxon>
        <taxon>Kitasatosporales</taxon>
        <taxon>Streptomycetaceae</taxon>
        <taxon>Streptomyces</taxon>
    </lineage>
</organism>
<sequence>MTSEESLGPVPVSLDKDRTTVLGYPRGDLLTVLIGMPILGLLLGIGLPPLARWLSRSPVLPWRDGITFVGTLDKPWQAGIAAGVGLVAGLLIAVTEIEETLKLKLTDQELAAEQHNRTRTIGRERVSAVFLDGKELVVLDETSRQFTRGVHKTAAPALAKAFRSHGYPWQDADPHASLFQRWIPGVPGLSAEAQAVLAARRIALKSDAGEDVRDLAETMQGLGYVVRDEGKDQYWRPLAGGPGGRGGGART</sequence>
<dbReference type="Pfam" id="PF23493">
    <property type="entry name" value="CysS_C"/>
    <property type="match status" value="1"/>
</dbReference>
<keyword evidence="1" id="KW-0812">Transmembrane</keyword>
<dbReference type="Pfam" id="PF23494">
    <property type="entry name" value="bPH_10"/>
    <property type="match status" value="1"/>
</dbReference>
<protein>
    <submittedName>
        <fullName evidence="4">DUF883 C-terminal domain-containing protein</fullName>
    </submittedName>
</protein>